<dbReference type="RefSeq" id="WP_197443065.1">
    <property type="nucleotide sequence ID" value="NZ_CP036433.1"/>
</dbReference>
<reference evidence="4 5" key="1">
    <citation type="submission" date="2019-02" db="EMBL/GenBank/DDBJ databases">
        <title>Deep-cultivation of Planctomycetes and their phenomic and genomic characterization uncovers novel biology.</title>
        <authorList>
            <person name="Wiegand S."/>
            <person name="Jogler M."/>
            <person name="Boedeker C."/>
            <person name="Pinto D."/>
            <person name="Vollmers J."/>
            <person name="Rivas-Marin E."/>
            <person name="Kohn T."/>
            <person name="Peeters S.H."/>
            <person name="Heuer A."/>
            <person name="Rast P."/>
            <person name="Oberbeckmann S."/>
            <person name="Bunk B."/>
            <person name="Jeske O."/>
            <person name="Meyerdierks A."/>
            <person name="Storesund J.E."/>
            <person name="Kallscheuer N."/>
            <person name="Luecker S."/>
            <person name="Lage O.M."/>
            <person name="Pohl T."/>
            <person name="Merkel B.J."/>
            <person name="Hornburger P."/>
            <person name="Mueller R.-W."/>
            <person name="Bruemmer F."/>
            <person name="Labrenz M."/>
            <person name="Spormann A.M."/>
            <person name="Op den Camp H."/>
            <person name="Overmann J."/>
            <person name="Amann R."/>
            <person name="Jetten M.S.M."/>
            <person name="Mascher T."/>
            <person name="Medema M.H."/>
            <person name="Devos D.P."/>
            <person name="Kaster A.-K."/>
            <person name="Ovreas L."/>
            <person name="Rohde M."/>
            <person name="Galperin M.Y."/>
            <person name="Jogler C."/>
        </authorList>
    </citation>
    <scope>NUCLEOTIDE SEQUENCE [LARGE SCALE GENOMIC DNA]</scope>
    <source>
        <strain evidence="4 5">Pla85_3_4</strain>
    </source>
</reference>
<evidence type="ECO:0000256" key="3">
    <source>
        <dbReference type="PROSITE-ProRule" id="PRU00221"/>
    </source>
</evidence>
<dbReference type="SUPFAM" id="SSF50998">
    <property type="entry name" value="Quinoprotein alcohol dehydrogenase-like"/>
    <property type="match status" value="1"/>
</dbReference>
<dbReference type="Gene3D" id="2.130.10.10">
    <property type="entry name" value="YVTN repeat-like/Quinoprotein amine dehydrogenase"/>
    <property type="match status" value="11"/>
</dbReference>
<dbReference type="InterPro" id="IPR001680">
    <property type="entry name" value="WD40_rpt"/>
</dbReference>
<feature type="repeat" description="WD" evidence="3">
    <location>
        <begin position="372"/>
        <end position="413"/>
    </location>
</feature>
<dbReference type="Proteomes" id="UP000317648">
    <property type="component" value="Chromosome"/>
</dbReference>
<feature type="repeat" description="WD" evidence="3">
    <location>
        <begin position="751"/>
        <end position="790"/>
    </location>
</feature>
<proteinExistence type="predicted"/>
<dbReference type="PANTHER" id="PTHR19848">
    <property type="entry name" value="WD40 REPEAT PROTEIN"/>
    <property type="match status" value="1"/>
</dbReference>
<dbReference type="InterPro" id="IPR015943">
    <property type="entry name" value="WD40/YVTN_repeat-like_dom_sf"/>
</dbReference>
<feature type="repeat" description="WD" evidence="3">
    <location>
        <begin position="1281"/>
        <end position="1314"/>
    </location>
</feature>
<feature type="repeat" description="WD" evidence="3">
    <location>
        <begin position="908"/>
        <end position="949"/>
    </location>
</feature>
<dbReference type="EMBL" id="CP036433">
    <property type="protein sequence ID" value="QDU93691.1"/>
    <property type="molecule type" value="Genomic_DNA"/>
</dbReference>
<feature type="repeat" description="WD" evidence="3">
    <location>
        <begin position="456"/>
        <end position="489"/>
    </location>
</feature>
<protein>
    <submittedName>
        <fullName evidence="4">WD domain, G-beta repeat</fullName>
    </submittedName>
</protein>
<feature type="repeat" description="WD" evidence="3">
    <location>
        <begin position="538"/>
        <end position="570"/>
    </location>
</feature>
<feature type="repeat" description="WD" evidence="3">
    <location>
        <begin position="1572"/>
        <end position="1613"/>
    </location>
</feature>
<dbReference type="InterPro" id="IPR020472">
    <property type="entry name" value="WD40_PAC1"/>
</dbReference>
<dbReference type="SUPFAM" id="SSF50978">
    <property type="entry name" value="WD40 repeat-like"/>
    <property type="match status" value="4"/>
</dbReference>
<keyword evidence="1 3" id="KW-0853">WD repeat</keyword>
<dbReference type="KEGG" id="lcre:Pla8534_14720"/>
<feature type="repeat" description="WD" evidence="3">
    <location>
        <begin position="1239"/>
        <end position="1280"/>
    </location>
</feature>
<dbReference type="InterPro" id="IPR019775">
    <property type="entry name" value="WD40_repeat_CS"/>
</dbReference>
<feature type="repeat" description="WD" evidence="3">
    <location>
        <begin position="1709"/>
        <end position="1750"/>
    </location>
</feature>
<feature type="repeat" description="WD" evidence="3">
    <location>
        <begin position="36"/>
        <end position="77"/>
    </location>
</feature>
<evidence type="ECO:0000256" key="1">
    <source>
        <dbReference type="ARBA" id="ARBA00022574"/>
    </source>
</evidence>
<dbReference type="PROSITE" id="PS50294">
    <property type="entry name" value="WD_REPEATS_REGION"/>
    <property type="match status" value="16"/>
</dbReference>
<gene>
    <name evidence="4" type="ORF">Pla8534_14720</name>
</gene>
<feature type="repeat" description="WD" evidence="3">
    <location>
        <begin position="78"/>
        <end position="119"/>
    </location>
</feature>
<feature type="repeat" description="WD" evidence="3">
    <location>
        <begin position="790"/>
        <end position="830"/>
    </location>
</feature>
<feature type="repeat" description="WD" evidence="3">
    <location>
        <begin position="1037"/>
        <end position="1067"/>
    </location>
</feature>
<dbReference type="InterPro" id="IPR011047">
    <property type="entry name" value="Quinoprotein_ADH-like_sf"/>
</dbReference>
<feature type="repeat" description="WD" evidence="3">
    <location>
        <begin position="950"/>
        <end position="981"/>
    </location>
</feature>
<feature type="repeat" description="WD" evidence="3">
    <location>
        <begin position="290"/>
        <end position="321"/>
    </location>
</feature>
<dbReference type="SMART" id="SM00320">
    <property type="entry name" value="WD40"/>
    <property type="match status" value="38"/>
</dbReference>
<name>A0A518DPD0_9BACT</name>
<keyword evidence="5" id="KW-1185">Reference proteome</keyword>
<feature type="repeat" description="WD" evidence="3">
    <location>
        <begin position="1667"/>
        <end position="1708"/>
    </location>
</feature>
<feature type="repeat" description="WD" evidence="3">
    <location>
        <begin position="995"/>
        <end position="1036"/>
    </location>
</feature>
<feature type="repeat" description="WD" evidence="3">
    <location>
        <begin position="1368"/>
        <end position="1409"/>
    </location>
</feature>
<feature type="repeat" description="WD" evidence="3">
    <location>
        <begin position="165"/>
        <end position="206"/>
    </location>
</feature>
<evidence type="ECO:0000313" key="5">
    <source>
        <dbReference type="Proteomes" id="UP000317648"/>
    </source>
</evidence>
<organism evidence="4 5">
    <name type="scientific">Lignipirellula cremea</name>
    <dbReference type="NCBI Taxonomy" id="2528010"/>
    <lineage>
        <taxon>Bacteria</taxon>
        <taxon>Pseudomonadati</taxon>
        <taxon>Planctomycetota</taxon>
        <taxon>Planctomycetia</taxon>
        <taxon>Pirellulales</taxon>
        <taxon>Pirellulaceae</taxon>
        <taxon>Lignipirellula</taxon>
    </lineage>
</organism>
<feature type="repeat" description="WD" evidence="3">
    <location>
        <begin position="580"/>
        <end position="613"/>
    </location>
</feature>
<dbReference type="PROSITE" id="PS00678">
    <property type="entry name" value="WD_REPEATS_1"/>
    <property type="match status" value="6"/>
</dbReference>
<keyword evidence="2" id="KW-0677">Repeat</keyword>
<evidence type="ECO:0000256" key="2">
    <source>
        <dbReference type="ARBA" id="ARBA00022737"/>
    </source>
</evidence>
<dbReference type="PANTHER" id="PTHR19848:SF8">
    <property type="entry name" value="F-BOX AND WD REPEAT DOMAIN CONTAINING 7"/>
    <property type="match status" value="1"/>
</dbReference>
<dbReference type="PRINTS" id="PR00320">
    <property type="entry name" value="GPROTEINBRPT"/>
</dbReference>
<dbReference type="InterPro" id="IPR036322">
    <property type="entry name" value="WD40_repeat_dom_sf"/>
</dbReference>
<feature type="repeat" description="WD" evidence="3">
    <location>
        <begin position="332"/>
        <end position="365"/>
    </location>
</feature>
<evidence type="ECO:0000313" key="4">
    <source>
        <dbReference type="EMBL" id="QDU93691.1"/>
    </source>
</evidence>
<dbReference type="CDD" id="cd00200">
    <property type="entry name" value="WD40"/>
    <property type="match status" value="6"/>
</dbReference>
<dbReference type="PROSITE" id="PS50082">
    <property type="entry name" value="WD_REPEATS_2"/>
    <property type="match status" value="24"/>
</dbReference>
<feature type="repeat" description="WD" evidence="3">
    <location>
        <begin position="1614"/>
        <end position="1655"/>
    </location>
</feature>
<feature type="repeat" description="WD" evidence="3">
    <location>
        <begin position="666"/>
        <end position="707"/>
    </location>
</feature>
<dbReference type="Pfam" id="PF00400">
    <property type="entry name" value="WD40"/>
    <property type="match status" value="24"/>
</dbReference>
<sequence>MNTLTNRLLTLLTSLLFVGALLASLDAVRAQAPLALEGHTNAVAEAAPSPDGQRLATAGFDGELRIWSIAGGEALRTLSASPAQVLSVAVSPSGRGLVSGSRDGVVRVWDFYNPAPLVRQTWEGGPVHALAYASDGSWLVSGSADKAVRISKLEGLSPLPAEQTLLGHSAAVLRTAINADNSLLASADALGEVRLWNPADGDPLGVLGAHAGTVAGLQFHPQEPLLLTAGADGAARLWRLPILGPVDLPAGTGETTAVAISADGKLLAAGAADKSIRLFAGAPLAPTKVLAGAADAIRSLALNEDASLLAAADAAGVIRFWATVDGADNLALYGPAGPVNSIAFNTSGDRLAAAGEDGMLRVWKLPQPVVPLAGHALPVRVAVYSADGKILATAGDDKLVKLWNTADGAALRSLPAHTEAVTSVAWNAANTQLAAGDAAGEVRLSNPADAAAQGTLLAHQGAVTQMAYAPTGEQLITAGEDGLARWWKLPLVAPRAITGPTVAVSHTVLSTDGVTLFTGDGPVVRSFTAATGAAGKTYAGQVGPVAALAVDAAGAVLASGNDTGVIQLWNAADGVDRLSLHGHVGPIADLAFHPAGKQIATAGADGDLRIWNLPTAAKPLPGGAAMPVVATAFSSDGALVATAGVAAGKPAVIVRNAATGAVTGTVLGHEGAITSVAFSGNKTRLITGSADKTARVWNLSDPKFPEVSKFTHAVAVTAVALSVDGAAAFSAAADNSLIHWNPVDGVEVKALAGHTGPVQQLAVAGALLASGSTDKSVKVWTIATGALARTLAHGEAVKCIAFSADGTVLASAGDASIKTWTAATGAAIAEGTGFTGPLTSLAGGTEGRFASTAADGVRLWDAAGATLQAFPPGAAADRAVAWGTGGVLTVVDLQNGLRAETPAIVARYAAHPGGALSLVYSKDGAAILSSGVDKAVKQWTAADGKLARTFTGPTDVVRELAISPDGLLLAGASADKNAYLWPLAAGPAAVPAALAIPHPTPLLACSLSADGKRLATGSDDAELRVWDTTSGLLLQRFAAHQAAVTATAFAPDNVTLYTGSADKTLAVNTLGAIQAVAVSAMPVRDLALSTDGALLATVSDDKQVRLYNAADGAVLQELPAAATPLTRIALRGDKTQLAAAGESGVIQLWPIAADKTGAVTTLDTGGPVLDLDYAADGLRLAAAHAAGVRVYDPATSVLLEQTPTATPAVSIDWNVDGQSLAITGANTASLQPLSLESIVAAHTGAATGVAFSADGKELFSAGADKKVAAWTLADGTSARVLAGPAEALNVLRRSRDGKRLLATTADKQVYVWDLAAPAANQPAVATLDTGVEIQFADISHDGARAAVADAAGQVHVWDVATGAILERFTGHEGAVLGAAFAGDGVTLATGGVDKTARVWTVSATRVIPADAGKLGSAAFLPDGLQIVSAGDEMKVKFFDLEGKMARELAPAAAPLVHLTVRPDGAQIAACDATGKLMLWTTADGALAHTIESGAVVAGLDYSDDSQKIALAGADMHLRVYGVETGELLTETVEAAALTAVAFAPGGQDLLTGAADNGVAHWSVAAPVAVQELTGHQGAVYSVAYSPDGKFAASCGADLSVRLWDLETGAAAKQFAGHTKMPYSVQFSPDGLQLLTAGADGTVRLWDIATAKEIRQFALEAPAGEVAAEAAPAPFYTAAFSPTGAQIAAAGADHQIYLWTTATGALASTIAGHEDAVYRVQYNPAGTRLLSCGHSGDIQIWNAANGASLLKSTLPSVAYSACYTPDGKSVLAAGADSKAYLLPLPAAAQ</sequence>
<accession>A0A518DPD0</accession>
<feature type="repeat" description="WD" evidence="3">
    <location>
        <begin position="207"/>
        <end position="240"/>
    </location>
</feature>